<evidence type="ECO:0000259" key="2">
    <source>
        <dbReference type="Pfam" id="PF25023"/>
    </source>
</evidence>
<dbReference type="NCBIfam" id="TIGR03696">
    <property type="entry name" value="Rhs_assc_core"/>
    <property type="match status" value="1"/>
</dbReference>
<dbReference type="InterPro" id="IPR022385">
    <property type="entry name" value="Rhs_assc_core"/>
</dbReference>
<dbReference type="InterPro" id="IPR050708">
    <property type="entry name" value="T6SS_VgrG/RHS"/>
</dbReference>
<organism evidence="3 4">
    <name type="scientific">Geobacillus jurassicus</name>
    <dbReference type="NCBI Taxonomy" id="235932"/>
    <lineage>
        <taxon>Bacteria</taxon>
        <taxon>Bacillati</taxon>
        <taxon>Bacillota</taxon>
        <taxon>Bacilli</taxon>
        <taxon>Bacillales</taxon>
        <taxon>Anoxybacillaceae</taxon>
        <taxon>Geobacillus</taxon>
    </lineage>
</organism>
<dbReference type="PANTHER" id="PTHR32305">
    <property type="match status" value="1"/>
</dbReference>
<dbReference type="PANTHER" id="PTHR32305:SF17">
    <property type="entry name" value="TRNA NUCLEASE WAPA"/>
    <property type="match status" value="1"/>
</dbReference>
<feature type="domain" description="Teneurin-like YD-shell" evidence="2">
    <location>
        <begin position="13"/>
        <end position="322"/>
    </location>
</feature>
<feature type="non-terminal residue" evidence="3">
    <location>
        <position position="368"/>
    </location>
</feature>
<dbReference type="Proteomes" id="UP001589785">
    <property type="component" value="Unassembled WGS sequence"/>
</dbReference>
<dbReference type="EMBL" id="JBHLVN010000120">
    <property type="protein sequence ID" value="MFC0298749.1"/>
    <property type="molecule type" value="Genomic_DNA"/>
</dbReference>
<evidence type="ECO:0000313" key="3">
    <source>
        <dbReference type="EMBL" id="MFC0298749.1"/>
    </source>
</evidence>
<protein>
    <submittedName>
        <fullName evidence="3">RHS repeat-associated core domain-containing protein</fullName>
    </submittedName>
</protein>
<keyword evidence="4" id="KW-1185">Reference proteome</keyword>
<evidence type="ECO:0000313" key="4">
    <source>
        <dbReference type="Proteomes" id="UP001589785"/>
    </source>
</evidence>
<dbReference type="InterPro" id="IPR006530">
    <property type="entry name" value="YD"/>
</dbReference>
<sequence length="368" mass="40992">MRTFTTGNGAGATFTYDDRGLVKSLSVGTADGTELLAETYRYDENGNRTEIATPTGAKTLYRYDVLDQLVEEQWPDGTTIAYTYDGFGNRKQIVKTKDGLSMTITADYNVANQLTRFGDETITYDANGNRTEDGEYQYEWNEADQLVSITRKGESTPFVTYQYDEDGRRIQKNVNGVITNYHYQGDSLNVLYETDASGNVVRSYIYGENGQLLAMKKGTATYFYHYNAHGDVIALTDAQGNIVARYQYDAWGNILSQSGALADENPYRYAGYQYDQETGLYYLIARYYHPEHGVFLSLDPDPGDADDILTQNGYTYANNNPVMLVDPDGHWVWLAINAGFAAYDAYKAYKSGKGWTGVAAAAAIGFVG</sequence>
<dbReference type="InterPro" id="IPR056823">
    <property type="entry name" value="TEN-like_YD-shell"/>
</dbReference>
<gene>
    <name evidence="3" type="ORF">ACFFHQ_15405</name>
</gene>
<dbReference type="Gene3D" id="2.180.10.10">
    <property type="entry name" value="RHS repeat-associated core"/>
    <property type="match status" value="1"/>
</dbReference>
<evidence type="ECO:0000256" key="1">
    <source>
        <dbReference type="ARBA" id="ARBA00022737"/>
    </source>
</evidence>
<dbReference type="RefSeq" id="WP_382377617.1">
    <property type="nucleotide sequence ID" value="NZ_JBHLVN010000120.1"/>
</dbReference>
<accession>A0ABV6GW71</accession>
<keyword evidence="1" id="KW-0677">Repeat</keyword>
<dbReference type="Pfam" id="PF25023">
    <property type="entry name" value="TEN_YD-shell"/>
    <property type="match status" value="1"/>
</dbReference>
<proteinExistence type="predicted"/>
<name>A0ABV6GW71_9BACL</name>
<dbReference type="NCBIfam" id="TIGR01643">
    <property type="entry name" value="YD_repeat_2x"/>
    <property type="match status" value="2"/>
</dbReference>
<reference evidence="3 4" key="1">
    <citation type="submission" date="2024-09" db="EMBL/GenBank/DDBJ databases">
        <authorList>
            <person name="Sun Q."/>
            <person name="Mori K."/>
        </authorList>
    </citation>
    <scope>NUCLEOTIDE SEQUENCE [LARGE SCALE GENOMIC DNA]</scope>
    <source>
        <strain evidence="3 4">CCM 7224</strain>
    </source>
</reference>
<comment type="caution">
    <text evidence="3">The sequence shown here is derived from an EMBL/GenBank/DDBJ whole genome shotgun (WGS) entry which is preliminary data.</text>
</comment>